<feature type="compositionally biased region" description="Low complexity" evidence="1">
    <location>
        <begin position="99"/>
        <end position="112"/>
    </location>
</feature>
<name>A0A3Q0IT76_DIACI</name>
<evidence type="ECO:0000256" key="1">
    <source>
        <dbReference type="SAM" id="MobiDB-lite"/>
    </source>
</evidence>
<dbReference type="PaxDb" id="121845-A0A3Q0IT76"/>
<evidence type="ECO:0000313" key="3">
    <source>
        <dbReference type="RefSeq" id="XP_026677565.1"/>
    </source>
</evidence>
<feature type="compositionally biased region" description="Pro residues" evidence="1">
    <location>
        <begin position="113"/>
        <end position="123"/>
    </location>
</feature>
<dbReference type="Proteomes" id="UP000079169">
    <property type="component" value="Unplaced"/>
</dbReference>
<dbReference type="KEGG" id="dci:113466402"/>
<accession>A0A3Q0IT76</accession>
<proteinExistence type="predicted"/>
<reference evidence="3" key="1">
    <citation type="submission" date="2025-08" db="UniProtKB">
        <authorList>
            <consortium name="RefSeq"/>
        </authorList>
    </citation>
    <scope>IDENTIFICATION</scope>
</reference>
<sequence>MTPMSTTLSNGRHSASPELKHSESPLPLISPKLERCSPPLNAAGQPICIPDHLSIRPIQMKSLTSPPQLGDRPFHAGDRSLDRLERHSAPVDFRIPAAPSAVVSSSTCSPPIMMRPPPPPPPLKQRMEGKHHPHHPSHHQAQSHSSSHHEEPTSSMPDLGKTLSSN</sequence>
<dbReference type="RefSeq" id="XP_026677565.1">
    <property type="nucleotide sequence ID" value="XM_026821764.1"/>
</dbReference>
<organism evidence="2 3">
    <name type="scientific">Diaphorina citri</name>
    <name type="common">Asian citrus psyllid</name>
    <dbReference type="NCBI Taxonomy" id="121845"/>
    <lineage>
        <taxon>Eukaryota</taxon>
        <taxon>Metazoa</taxon>
        <taxon>Ecdysozoa</taxon>
        <taxon>Arthropoda</taxon>
        <taxon>Hexapoda</taxon>
        <taxon>Insecta</taxon>
        <taxon>Pterygota</taxon>
        <taxon>Neoptera</taxon>
        <taxon>Paraneoptera</taxon>
        <taxon>Hemiptera</taxon>
        <taxon>Sternorrhyncha</taxon>
        <taxon>Psylloidea</taxon>
        <taxon>Psyllidae</taxon>
        <taxon>Diaphorininae</taxon>
        <taxon>Diaphorina</taxon>
    </lineage>
</organism>
<evidence type="ECO:0000313" key="2">
    <source>
        <dbReference type="Proteomes" id="UP000079169"/>
    </source>
</evidence>
<dbReference type="GeneID" id="113466402"/>
<feature type="region of interest" description="Disordered" evidence="1">
    <location>
        <begin position="60"/>
        <end position="85"/>
    </location>
</feature>
<protein>
    <submittedName>
        <fullName evidence="3">Formin-like protein 13</fullName>
    </submittedName>
</protein>
<gene>
    <name evidence="3" type="primary">LOC113466402</name>
</gene>
<feature type="region of interest" description="Disordered" evidence="1">
    <location>
        <begin position="1"/>
        <end position="31"/>
    </location>
</feature>
<feature type="compositionally biased region" description="Basic and acidic residues" evidence="1">
    <location>
        <begin position="72"/>
        <end position="85"/>
    </location>
</feature>
<feature type="region of interest" description="Disordered" evidence="1">
    <location>
        <begin position="99"/>
        <end position="166"/>
    </location>
</feature>
<feature type="compositionally biased region" description="Polar residues" evidence="1">
    <location>
        <begin position="1"/>
        <end position="13"/>
    </location>
</feature>
<keyword evidence="2" id="KW-1185">Reference proteome</keyword>
<dbReference type="AlphaFoldDB" id="A0A3Q0IT76"/>